<feature type="compositionally biased region" description="Gly residues" evidence="1">
    <location>
        <begin position="10"/>
        <end position="25"/>
    </location>
</feature>
<dbReference type="Pfam" id="PF09361">
    <property type="entry name" value="Phasin_2"/>
    <property type="match status" value="1"/>
</dbReference>
<proteinExistence type="predicted"/>
<accession>A0ABS7BR44</accession>
<feature type="compositionally biased region" description="Basic and acidic residues" evidence="1">
    <location>
        <begin position="33"/>
        <end position="52"/>
    </location>
</feature>
<dbReference type="Proteomes" id="UP000759103">
    <property type="component" value="Unassembled WGS sequence"/>
</dbReference>
<feature type="domain" description="Phasin" evidence="2">
    <location>
        <begin position="45"/>
        <end position="136"/>
    </location>
</feature>
<name>A0ABS7BR44_9SPHN</name>
<evidence type="ECO:0000313" key="3">
    <source>
        <dbReference type="EMBL" id="MBW6532072.1"/>
    </source>
</evidence>
<reference evidence="3 4" key="1">
    <citation type="submission" date="2021-07" db="EMBL/GenBank/DDBJ databases">
        <title>Sphingomonas sp.</title>
        <authorList>
            <person name="Feng G."/>
            <person name="Li J."/>
            <person name="Pan M."/>
        </authorList>
    </citation>
    <scope>NUCLEOTIDE SEQUENCE [LARGE SCALE GENOMIC DNA]</scope>
    <source>
        <strain evidence="3 4">RRHST34</strain>
    </source>
</reference>
<organism evidence="3 4">
    <name type="scientific">Sphingomonas citri</name>
    <dbReference type="NCBI Taxonomy" id="2862499"/>
    <lineage>
        <taxon>Bacteria</taxon>
        <taxon>Pseudomonadati</taxon>
        <taxon>Pseudomonadota</taxon>
        <taxon>Alphaproteobacteria</taxon>
        <taxon>Sphingomonadales</taxon>
        <taxon>Sphingomonadaceae</taxon>
        <taxon>Sphingomonas</taxon>
    </lineage>
</organism>
<feature type="region of interest" description="Disordered" evidence="1">
    <location>
        <begin position="1"/>
        <end position="62"/>
    </location>
</feature>
<sequence length="146" mass="15498">MSDSSEDGAGEAGEGGTGSLGGGSSGEAWRGAEQMRDAFNEHVVDPARRAGEAMRASGERVAQNGSALGTTIIDQAEANAREAFAALRSAAGARDLTEVMRIQGEYLREQGQRSMEQAREIGQLIMQFGREAIQPTGRGEEPKREE</sequence>
<dbReference type="EMBL" id="JAHXZN010000005">
    <property type="protein sequence ID" value="MBW6532072.1"/>
    <property type="molecule type" value="Genomic_DNA"/>
</dbReference>
<gene>
    <name evidence="3" type="ORF">KZ820_15125</name>
</gene>
<keyword evidence="4" id="KW-1185">Reference proteome</keyword>
<dbReference type="InterPro" id="IPR018968">
    <property type="entry name" value="Phasin"/>
</dbReference>
<evidence type="ECO:0000259" key="2">
    <source>
        <dbReference type="Pfam" id="PF09361"/>
    </source>
</evidence>
<evidence type="ECO:0000256" key="1">
    <source>
        <dbReference type="SAM" id="MobiDB-lite"/>
    </source>
</evidence>
<comment type="caution">
    <text evidence="3">The sequence shown here is derived from an EMBL/GenBank/DDBJ whole genome shotgun (WGS) entry which is preliminary data.</text>
</comment>
<dbReference type="RefSeq" id="WP_219749424.1">
    <property type="nucleotide sequence ID" value="NZ_JAHXZN010000005.1"/>
</dbReference>
<protein>
    <submittedName>
        <fullName evidence="3">Phasin family protein</fullName>
    </submittedName>
</protein>
<evidence type="ECO:0000313" key="4">
    <source>
        <dbReference type="Proteomes" id="UP000759103"/>
    </source>
</evidence>